<sequence>MKFSQNDSYDINQSISVKPSDNALTSKVSMRNYGKSLHTFNIVK</sequence>
<dbReference type="EMBL" id="QLSV01000009">
    <property type="protein sequence ID" value="RAR47472.1"/>
    <property type="molecule type" value="Genomic_DNA"/>
</dbReference>
<dbReference type="Proteomes" id="UP000249518">
    <property type="component" value="Unassembled WGS sequence"/>
</dbReference>
<evidence type="ECO:0000313" key="2">
    <source>
        <dbReference type="Proteomes" id="UP000249518"/>
    </source>
</evidence>
<keyword evidence="2" id="KW-1185">Reference proteome</keyword>
<protein>
    <submittedName>
        <fullName evidence="1">Uncharacterized protein</fullName>
    </submittedName>
</protein>
<proteinExistence type="predicted"/>
<reference evidence="1 2" key="1">
    <citation type="submission" date="2018-06" db="EMBL/GenBank/DDBJ databases">
        <title>Genomic Encyclopedia of Type Strains, Phase III (KMG-III): the genomes of soil and plant-associated and newly described type strains.</title>
        <authorList>
            <person name="Whitman W."/>
        </authorList>
    </citation>
    <scope>NUCLEOTIDE SEQUENCE [LARGE SCALE GENOMIC DNA]</scope>
    <source>
        <strain evidence="1 2">CGMCC 1.12504</strain>
    </source>
</reference>
<name>A0A328WMB6_9FLAO</name>
<evidence type="ECO:0000313" key="1">
    <source>
        <dbReference type="EMBL" id="RAR47472.1"/>
    </source>
</evidence>
<organism evidence="1 2">
    <name type="scientific">Flavobacterium lacus</name>
    <dbReference type="NCBI Taxonomy" id="1353778"/>
    <lineage>
        <taxon>Bacteria</taxon>
        <taxon>Pseudomonadati</taxon>
        <taxon>Bacteroidota</taxon>
        <taxon>Flavobacteriia</taxon>
        <taxon>Flavobacteriales</taxon>
        <taxon>Flavobacteriaceae</taxon>
        <taxon>Flavobacterium</taxon>
    </lineage>
</organism>
<gene>
    <name evidence="1" type="ORF">B0I10_109147</name>
</gene>
<comment type="caution">
    <text evidence="1">The sequence shown here is derived from an EMBL/GenBank/DDBJ whole genome shotgun (WGS) entry which is preliminary data.</text>
</comment>
<accession>A0A328WMB6</accession>
<dbReference type="AlphaFoldDB" id="A0A328WMB6"/>